<evidence type="ECO:0000256" key="4">
    <source>
        <dbReference type="ARBA" id="ARBA00022764"/>
    </source>
</evidence>
<dbReference type="Pfam" id="PF07813">
    <property type="entry name" value="LTXXQ"/>
    <property type="match status" value="1"/>
</dbReference>
<evidence type="ECO:0000313" key="8">
    <source>
        <dbReference type="Proteomes" id="UP000323708"/>
    </source>
</evidence>
<evidence type="ECO:0000256" key="6">
    <source>
        <dbReference type="SAM" id="SignalP"/>
    </source>
</evidence>
<keyword evidence="4" id="KW-0574">Periplasm</keyword>
<protein>
    <submittedName>
        <fullName evidence="7">Periplasmic heavy metal sensor</fullName>
    </submittedName>
</protein>
<dbReference type="EMBL" id="VTUX01000002">
    <property type="protein sequence ID" value="KAA1193265.1"/>
    <property type="molecule type" value="Genomic_DNA"/>
</dbReference>
<accession>A0A5B0X3K4</accession>
<dbReference type="Proteomes" id="UP000323708">
    <property type="component" value="Unassembled WGS sequence"/>
</dbReference>
<organism evidence="7 8">
    <name type="scientific">Pseudohalioglobus sediminis</name>
    <dbReference type="NCBI Taxonomy" id="2606449"/>
    <lineage>
        <taxon>Bacteria</taxon>
        <taxon>Pseudomonadati</taxon>
        <taxon>Pseudomonadota</taxon>
        <taxon>Gammaproteobacteria</taxon>
        <taxon>Cellvibrionales</taxon>
        <taxon>Halieaceae</taxon>
        <taxon>Pseudohalioglobus</taxon>
    </lineage>
</organism>
<comment type="similarity">
    <text evidence="2">Belongs to the CpxP/Spy family.</text>
</comment>
<evidence type="ECO:0000313" key="7">
    <source>
        <dbReference type="EMBL" id="KAA1193265.1"/>
    </source>
</evidence>
<gene>
    <name evidence="7" type="ORF">F0M18_05340</name>
</gene>
<feature type="compositionally biased region" description="Basic and acidic residues" evidence="5">
    <location>
        <begin position="129"/>
        <end position="139"/>
    </location>
</feature>
<reference evidence="7 8" key="1">
    <citation type="submission" date="2019-09" db="EMBL/GenBank/DDBJ databases">
        <authorList>
            <person name="Chen X.-Y."/>
        </authorList>
    </citation>
    <scope>NUCLEOTIDE SEQUENCE [LARGE SCALE GENOMIC DNA]</scope>
    <source>
        <strain evidence="7 8">NY5</strain>
    </source>
</reference>
<evidence type="ECO:0000256" key="2">
    <source>
        <dbReference type="ARBA" id="ARBA00008441"/>
    </source>
</evidence>
<comment type="subcellular location">
    <subcellularLocation>
        <location evidence="1">Periplasm</location>
    </subcellularLocation>
</comment>
<dbReference type="InterPro" id="IPR012899">
    <property type="entry name" value="LTXXQ"/>
</dbReference>
<sequence length="147" mass="16425">MKTSMKTLFGGALLTGVLSLSTATLAMAQPGGHSPERMLQHMTEKLDLNATQQQQVEAILEQRRADASADHQRMGEIRTALRDMRADFDADEARRLSDELGQIAARTSYSMTEATAEIYAILTPEQQADMERLSASREQRAKKRPFR</sequence>
<dbReference type="GO" id="GO:0030288">
    <property type="term" value="C:outer membrane-bounded periplasmic space"/>
    <property type="evidence" value="ECO:0007669"/>
    <property type="project" value="TreeGrafter"/>
</dbReference>
<evidence type="ECO:0000256" key="1">
    <source>
        <dbReference type="ARBA" id="ARBA00004418"/>
    </source>
</evidence>
<dbReference type="PANTHER" id="PTHR38102:SF1">
    <property type="entry name" value="PERIPLASMIC CHAPERONE SPY"/>
    <property type="match status" value="1"/>
</dbReference>
<name>A0A5B0X3K4_9GAMM</name>
<proteinExistence type="inferred from homology"/>
<dbReference type="InterPro" id="IPR052211">
    <property type="entry name" value="Cpx_auxiliary_protein"/>
</dbReference>
<dbReference type="AlphaFoldDB" id="A0A5B0X3K4"/>
<dbReference type="PANTHER" id="PTHR38102">
    <property type="entry name" value="PERIPLASMIC CHAPERONE SPY"/>
    <property type="match status" value="1"/>
</dbReference>
<feature type="signal peptide" evidence="6">
    <location>
        <begin position="1"/>
        <end position="28"/>
    </location>
</feature>
<dbReference type="GO" id="GO:0051082">
    <property type="term" value="F:unfolded protein binding"/>
    <property type="evidence" value="ECO:0007669"/>
    <property type="project" value="TreeGrafter"/>
</dbReference>
<keyword evidence="8" id="KW-1185">Reference proteome</keyword>
<evidence type="ECO:0000256" key="5">
    <source>
        <dbReference type="SAM" id="MobiDB-lite"/>
    </source>
</evidence>
<feature type="chain" id="PRO_5022877217" evidence="6">
    <location>
        <begin position="29"/>
        <end position="147"/>
    </location>
</feature>
<feature type="region of interest" description="Disordered" evidence="5">
    <location>
        <begin position="124"/>
        <end position="147"/>
    </location>
</feature>
<dbReference type="Gene3D" id="1.20.120.1490">
    <property type="match status" value="1"/>
</dbReference>
<comment type="caution">
    <text evidence="7">The sequence shown here is derived from an EMBL/GenBank/DDBJ whole genome shotgun (WGS) entry which is preliminary data.</text>
</comment>
<dbReference type="RefSeq" id="WP_149610372.1">
    <property type="nucleotide sequence ID" value="NZ_VTUX01000002.1"/>
</dbReference>
<evidence type="ECO:0000256" key="3">
    <source>
        <dbReference type="ARBA" id="ARBA00022729"/>
    </source>
</evidence>
<keyword evidence="3 6" id="KW-0732">Signal</keyword>